<evidence type="ECO:0000256" key="1">
    <source>
        <dbReference type="ARBA" id="ARBA00023002"/>
    </source>
</evidence>
<name>D2V4Y3_NAEGR</name>
<keyword evidence="3" id="KW-1133">Transmembrane helix</keyword>
<dbReference type="PANTHER" id="PTHR46505">
    <property type="entry name" value="OXIDOREDUCTASE NAD-BINDING DOMAIN-CONTAINING PROTEIN 1"/>
    <property type="match status" value="1"/>
</dbReference>
<dbReference type="GeneID" id="8849633"/>
<dbReference type="InterPro" id="IPR052128">
    <property type="entry name" value="Oxidoreductase_NAD-binding"/>
</dbReference>
<keyword evidence="6" id="KW-1185">Reference proteome</keyword>
<dbReference type="STRING" id="5762.D2V4Y3"/>
<gene>
    <name evidence="5" type="ORF">NAEGRDRAFT_63948</name>
</gene>
<sequence>MKEGEYIKVSGPLGKFYFNMIDEQFMDIKNLVLIAGGLGVTPLVSILKYIAQNGLYFVNVKLIYSANTVGDFCFINDILEIMKEHSNIECHLLTSPTEEIPKHLESILKHDRIDSNFLQKSLTSEELKNACYYLCGPLPMVKDVSAYLQQLSVPFDRIKFQ</sequence>
<dbReference type="Pfam" id="PF00175">
    <property type="entry name" value="NAD_binding_1"/>
    <property type="match status" value="1"/>
</dbReference>
<keyword evidence="3" id="KW-0472">Membrane</keyword>
<dbReference type="VEuPathDB" id="AmoebaDB:NAEGRDRAFT_63948"/>
<dbReference type="AlphaFoldDB" id="D2V4Y3"/>
<evidence type="ECO:0000259" key="4">
    <source>
        <dbReference type="Pfam" id="PF00175"/>
    </source>
</evidence>
<dbReference type="OMA" id="HSNIECH"/>
<evidence type="ECO:0000256" key="2">
    <source>
        <dbReference type="ARBA" id="ARBA00023027"/>
    </source>
</evidence>
<dbReference type="RefSeq" id="XP_002680755.1">
    <property type="nucleotide sequence ID" value="XM_002680709.1"/>
</dbReference>
<evidence type="ECO:0000313" key="6">
    <source>
        <dbReference type="Proteomes" id="UP000006671"/>
    </source>
</evidence>
<evidence type="ECO:0000256" key="3">
    <source>
        <dbReference type="SAM" id="Phobius"/>
    </source>
</evidence>
<dbReference type="KEGG" id="ngr:NAEGRDRAFT_63948"/>
<accession>D2V4Y3</accession>
<dbReference type="eggNOG" id="KOG0534">
    <property type="taxonomic scope" value="Eukaryota"/>
</dbReference>
<dbReference type="PRINTS" id="PR00406">
    <property type="entry name" value="CYTB5RDTASE"/>
</dbReference>
<keyword evidence="3" id="KW-0812">Transmembrane</keyword>
<dbReference type="CDD" id="cd00322">
    <property type="entry name" value="FNR_like"/>
    <property type="match status" value="1"/>
</dbReference>
<dbReference type="Gene3D" id="3.40.50.80">
    <property type="entry name" value="Nucleotide-binding domain of ferredoxin-NADP reductase (FNR) module"/>
    <property type="match status" value="1"/>
</dbReference>
<dbReference type="GO" id="GO:0005739">
    <property type="term" value="C:mitochondrion"/>
    <property type="evidence" value="ECO:0007669"/>
    <property type="project" value="TreeGrafter"/>
</dbReference>
<dbReference type="Proteomes" id="UP000006671">
    <property type="component" value="Unassembled WGS sequence"/>
</dbReference>
<keyword evidence="1" id="KW-0560">Oxidoreductase</keyword>
<organism evidence="6">
    <name type="scientific">Naegleria gruberi</name>
    <name type="common">Amoeba</name>
    <dbReference type="NCBI Taxonomy" id="5762"/>
    <lineage>
        <taxon>Eukaryota</taxon>
        <taxon>Discoba</taxon>
        <taxon>Heterolobosea</taxon>
        <taxon>Tetramitia</taxon>
        <taxon>Eutetramitia</taxon>
        <taxon>Vahlkampfiidae</taxon>
        <taxon>Naegleria</taxon>
    </lineage>
</organism>
<dbReference type="InParanoid" id="D2V4Y3"/>
<feature type="transmembrane region" description="Helical" evidence="3">
    <location>
        <begin position="31"/>
        <end position="51"/>
    </location>
</feature>
<keyword evidence="2" id="KW-0520">NAD</keyword>
<reference evidence="5 6" key="1">
    <citation type="journal article" date="2010" name="Cell">
        <title>The genome of Naegleria gruberi illuminates early eukaryotic versatility.</title>
        <authorList>
            <person name="Fritz-Laylin L.K."/>
            <person name="Prochnik S.E."/>
            <person name="Ginger M.L."/>
            <person name="Dacks J.B."/>
            <person name="Carpenter M.L."/>
            <person name="Field M.C."/>
            <person name="Kuo A."/>
            <person name="Paredez A."/>
            <person name="Chapman J."/>
            <person name="Pham J."/>
            <person name="Shu S."/>
            <person name="Neupane R."/>
            <person name="Cipriano M."/>
            <person name="Mancuso J."/>
            <person name="Tu H."/>
            <person name="Salamov A."/>
            <person name="Lindquist E."/>
            <person name="Shapiro H."/>
            <person name="Lucas S."/>
            <person name="Grigoriev I.V."/>
            <person name="Cande W.Z."/>
            <person name="Fulton C."/>
            <person name="Rokhsar D.S."/>
            <person name="Dawson S.C."/>
        </authorList>
    </citation>
    <scope>NUCLEOTIDE SEQUENCE [LARGE SCALE GENOMIC DNA]</scope>
    <source>
        <strain evidence="5 6">NEG-M</strain>
    </source>
</reference>
<dbReference type="OrthoDB" id="436496at2759"/>
<evidence type="ECO:0000313" key="5">
    <source>
        <dbReference type="EMBL" id="EFC48011.1"/>
    </source>
</evidence>
<feature type="domain" description="Oxidoreductase FAD/NAD(P)-binding" evidence="4">
    <location>
        <begin position="33"/>
        <end position="145"/>
    </location>
</feature>
<dbReference type="SUPFAM" id="SSF52343">
    <property type="entry name" value="Ferredoxin reductase-like, C-terminal NADP-linked domain"/>
    <property type="match status" value="1"/>
</dbReference>
<dbReference type="InterPro" id="IPR001433">
    <property type="entry name" value="OxRdtase_FAD/NAD-bd"/>
</dbReference>
<protein>
    <submittedName>
        <fullName evidence="5">Predicted protein</fullName>
    </submittedName>
</protein>
<proteinExistence type="predicted"/>
<dbReference type="PANTHER" id="PTHR46505:SF1">
    <property type="entry name" value="OXIDOREDUCTASE NAD-BINDING DOMAIN-CONTAINING PROTEIN 1"/>
    <property type="match status" value="1"/>
</dbReference>
<dbReference type="GO" id="GO:0016491">
    <property type="term" value="F:oxidoreductase activity"/>
    <property type="evidence" value="ECO:0007669"/>
    <property type="project" value="UniProtKB-KW"/>
</dbReference>
<dbReference type="InterPro" id="IPR039261">
    <property type="entry name" value="FNR_nucleotide-bd"/>
</dbReference>
<dbReference type="EMBL" id="GG738852">
    <property type="protein sequence ID" value="EFC48011.1"/>
    <property type="molecule type" value="Genomic_DNA"/>
</dbReference>